<reference evidence="2 3" key="1">
    <citation type="submission" date="2016-04" db="EMBL/GenBank/DDBJ databases">
        <title>A degradative enzymes factory behind the ericoid mycorrhizal symbiosis.</title>
        <authorList>
            <consortium name="DOE Joint Genome Institute"/>
            <person name="Martino E."/>
            <person name="Morin E."/>
            <person name="Grelet G."/>
            <person name="Kuo A."/>
            <person name="Kohler A."/>
            <person name="Daghino S."/>
            <person name="Barry K."/>
            <person name="Choi C."/>
            <person name="Cichocki N."/>
            <person name="Clum A."/>
            <person name="Copeland A."/>
            <person name="Hainaut M."/>
            <person name="Haridas S."/>
            <person name="Labutti K."/>
            <person name="Lindquist E."/>
            <person name="Lipzen A."/>
            <person name="Khouja H.-R."/>
            <person name="Murat C."/>
            <person name="Ohm R."/>
            <person name="Olson A."/>
            <person name="Spatafora J."/>
            <person name="Veneault-Fourrey C."/>
            <person name="Henrissat B."/>
            <person name="Grigoriev I."/>
            <person name="Martin F."/>
            <person name="Perotto S."/>
        </authorList>
    </citation>
    <scope>NUCLEOTIDE SEQUENCE [LARGE SCALE GENOMIC DNA]</scope>
    <source>
        <strain evidence="2 3">F</strain>
    </source>
</reference>
<dbReference type="InterPro" id="IPR010730">
    <property type="entry name" value="HET"/>
</dbReference>
<protein>
    <recommendedName>
        <fullName evidence="1">Heterokaryon incompatibility domain-containing protein</fullName>
    </recommendedName>
</protein>
<dbReference type="Proteomes" id="UP000235786">
    <property type="component" value="Unassembled WGS sequence"/>
</dbReference>
<dbReference type="EMBL" id="KZ613948">
    <property type="protein sequence ID" value="PMD37938.1"/>
    <property type="molecule type" value="Genomic_DNA"/>
</dbReference>
<dbReference type="AlphaFoldDB" id="A0A2J6RHE6"/>
<evidence type="ECO:0000313" key="3">
    <source>
        <dbReference type="Proteomes" id="UP000235786"/>
    </source>
</evidence>
<evidence type="ECO:0000259" key="1">
    <source>
        <dbReference type="Pfam" id="PF06985"/>
    </source>
</evidence>
<organism evidence="2 3">
    <name type="scientific">Hyaloscypha variabilis (strain UAMH 11265 / GT02V1 / F)</name>
    <name type="common">Meliniomyces variabilis</name>
    <dbReference type="NCBI Taxonomy" id="1149755"/>
    <lineage>
        <taxon>Eukaryota</taxon>
        <taxon>Fungi</taxon>
        <taxon>Dikarya</taxon>
        <taxon>Ascomycota</taxon>
        <taxon>Pezizomycotina</taxon>
        <taxon>Leotiomycetes</taxon>
        <taxon>Helotiales</taxon>
        <taxon>Hyaloscyphaceae</taxon>
        <taxon>Hyaloscypha</taxon>
        <taxon>Hyaloscypha variabilis</taxon>
    </lineage>
</organism>
<sequence>YNILSYSWGDENLKQTIICDGENLEITQSLYDALRQLREDGRSQALWADAICIYISQRTSQVKLMRDIYSKAIRTLIWIGNGDGDSNLALNLAEKIANIATREDYSLGLPPPITIQRHRATGLPSFDKPEWPAIARLLSADWFDRMWVIQEVILSQQ</sequence>
<evidence type="ECO:0000313" key="2">
    <source>
        <dbReference type="EMBL" id="PMD37938.1"/>
    </source>
</evidence>
<feature type="non-terminal residue" evidence="2">
    <location>
        <position position="157"/>
    </location>
</feature>
<feature type="domain" description="Heterokaryon incompatibility" evidence="1">
    <location>
        <begin position="1"/>
        <end position="151"/>
    </location>
</feature>
<accession>A0A2J6RHE6</accession>
<dbReference type="PANTHER" id="PTHR24148:SF64">
    <property type="entry name" value="HETEROKARYON INCOMPATIBILITY DOMAIN-CONTAINING PROTEIN"/>
    <property type="match status" value="1"/>
</dbReference>
<dbReference type="STRING" id="1149755.A0A2J6RHE6"/>
<name>A0A2J6RHE6_HYAVF</name>
<keyword evidence="3" id="KW-1185">Reference proteome</keyword>
<dbReference type="PANTHER" id="PTHR24148">
    <property type="entry name" value="ANKYRIN REPEAT DOMAIN-CONTAINING PROTEIN 39 HOMOLOG-RELATED"/>
    <property type="match status" value="1"/>
</dbReference>
<feature type="non-terminal residue" evidence="2">
    <location>
        <position position="1"/>
    </location>
</feature>
<dbReference type="OrthoDB" id="2157530at2759"/>
<dbReference type="Pfam" id="PF06985">
    <property type="entry name" value="HET"/>
    <property type="match status" value="1"/>
</dbReference>
<proteinExistence type="predicted"/>
<dbReference type="InterPro" id="IPR052895">
    <property type="entry name" value="HetReg/Transcr_Mod"/>
</dbReference>
<gene>
    <name evidence="2" type="ORF">L207DRAFT_387469</name>
</gene>